<dbReference type="GO" id="GO:0016757">
    <property type="term" value="F:glycosyltransferase activity"/>
    <property type="evidence" value="ECO:0007669"/>
    <property type="project" value="UniProtKB-KW"/>
</dbReference>
<dbReference type="RefSeq" id="WP_244507225.1">
    <property type="nucleotide sequence ID" value="NZ_FNDS01000008.1"/>
</dbReference>
<proteinExistence type="predicted"/>
<name>A0A1G8K203_9PSED</name>
<evidence type="ECO:0000313" key="3">
    <source>
        <dbReference type="EMBL" id="SDI37433.1"/>
    </source>
</evidence>
<reference evidence="4" key="1">
    <citation type="submission" date="2016-10" db="EMBL/GenBank/DDBJ databases">
        <authorList>
            <person name="Varghese N."/>
            <person name="Submissions S."/>
        </authorList>
    </citation>
    <scope>NUCLEOTIDE SEQUENCE [LARGE SCALE GENOMIC DNA]</scope>
    <source>
        <strain evidence="4">CCM 7469</strain>
    </source>
</reference>
<dbReference type="PANTHER" id="PTHR12526">
    <property type="entry name" value="GLYCOSYLTRANSFERASE"/>
    <property type="match status" value="1"/>
</dbReference>
<organism evidence="3 4">
    <name type="scientific">Pseudomonas panipatensis</name>
    <dbReference type="NCBI Taxonomy" id="428992"/>
    <lineage>
        <taxon>Bacteria</taxon>
        <taxon>Pseudomonadati</taxon>
        <taxon>Pseudomonadota</taxon>
        <taxon>Gammaproteobacteria</taxon>
        <taxon>Pseudomonadales</taxon>
        <taxon>Pseudomonadaceae</taxon>
        <taxon>Pseudomonas</taxon>
    </lineage>
</organism>
<evidence type="ECO:0000256" key="2">
    <source>
        <dbReference type="ARBA" id="ARBA00022679"/>
    </source>
</evidence>
<protein>
    <submittedName>
        <fullName evidence="3">Glycosyl transferases group 1</fullName>
    </submittedName>
</protein>
<dbReference type="PANTHER" id="PTHR12526:SF629">
    <property type="entry name" value="TEICHURONIC ACID BIOSYNTHESIS GLYCOSYLTRANSFERASE TUAH-RELATED"/>
    <property type="match status" value="1"/>
</dbReference>
<gene>
    <name evidence="3" type="ORF">SAMN05216272_108199</name>
</gene>
<dbReference type="InterPro" id="IPR007739">
    <property type="entry name" value="RgpF"/>
</dbReference>
<dbReference type="SUPFAM" id="SSF53756">
    <property type="entry name" value="UDP-Glycosyltransferase/glycogen phosphorylase"/>
    <property type="match status" value="1"/>
</dbReference>
<sequence>MSRRKLRGLIKRLRGAYYKLRINTGGYSNLYDRAFYLQQYPDIAAASIGPDEHFYRFGRSEGRIGRLPELKFIGTPEADFDSTRETVLVVSHEASRTGAPILSLNLVRVLGQRYNVVALLLGGGPLVEAFRDAGAVVLGPYELRHNPIMAGLVMNQLLDRCQIKFALVNSIESRVVLPSLAQRFVPRISLLHEFAAYTRPRHAFREALFWSSDSVFSARLTLQSALDEYPDLGEGVAHILPQGRCLLPEQAVKGSGERQEKLLKALRPASASSDTFLIVGVGFVQLRKGVDLFIECASRVIRAHPERNIRFAWIGRGYDPDHDVSYSVYLADQIKRAGLESHIVFLDETPEIDVVYQQADVLLLTSRLDPLPNVAIDALSEGLPVVCFENTTGIADILAEEGLQESCVAGYLDSCDMASKLLRLANDRDLYQEVVARSRTIAAKRFDMADYVAKLEQLAISISAKARQESEDVAIITSSKLVRQDFFCLPHFRNQPEDQAILGYVRAWACGMGQRKPFPGFHPGIYQELNGLDPSGPDPLADYLRKGKPEGPWITQVIASETPAPQLLPGARVALHLHVYYPKLLGEMLKRLKHNLLLPDLFVSVPNDQVKAKVAQELGSYPGKVIELVTVPNRGRDIGPLLTAFGPALSESYDFVGHLHTKMSADVKDRSMGETWYHFLLENLLGGKAGAMADRIIAHMQTDPTIGLVFPDDPNAVGWSANRPFAEDLAARLHIAALPEHILFPVGTMFWARSEALRPILELDLQWQDYPEEPLPYDGSMLHALERLFPLSIADKAMRCAVTNISGMTR</sequence>
<dbReference type="STRING" id="428992.SAMN05216272_108199"/>
<keyword evidence="1" id="KW-0328">Glycosyltransferase</keyword>
<dbReference type="Pfam" id="PF05045">
    <property type="entry name" value="RgpF"/>
    <property type="match status" value="1"/>
</dbReference>
<dbReference type="Proteomes" id="UP000199636">
    <property type="component" value="Unassembled WGS sequence"/>
</dbReference>
<keyword evidence="4" id="KW-1185">Reference proteome</keyword>
<dbReference type="Pfam" id="PF13692">
    <property type="entry name" value="Glyco_trans_1_4"/>
    <property type="match status" value="1"/>
</dbReference>
<evidence type="ECO:0000313" key="4">
    <source>
        <dbReference type="Proteomes" id="UP000199636"/>
    </source>
</evidence>
<keyword evidence="2 3" id="KW-0808">Transferase</keyword>
<accession>A0A1G8K203</accession>
<dbReference type="Gene3D" id="3.40.50.2000">
    <property type="entry name" value="Glycogen Phosphorylase B"/>
    <property type="match status" value="1"/>
</dbReference>
<dbReference type="AlphaFoldDB" id="A0A1G8K203"/>
<evidence type="ECO:0000256" key="1">
    <source>
        <dbReference type="ARBA" id="ARBA00022676"/>
    </source>
</evidence>
<dbReference type="EMBL" id="FNDS01000008">
    <property type="protein sequence ID" value="SDI37433.1"/>
    <property type="molecule type" value="Genomic_DNA"/>
</dbReference>